<dbReference type="STRING" id="34475.A0A4Y9XUB0"/>
<feature type="domain" description="BTB" evidence="1">
    <location>
        <begin position="30"/>
        <end position="101"/>
    </location>
</feature>
<accession>A0A4Y9XUB0</accession>
<gene>
    <name evidence="2" type="ORF">EVJ58_g9503</name>
</gene>
<dbReference type="Gene3D" id="3.30.710.10">
    <property type="entry name" value="Potassium Channel Kv1.1, Chain A"/>
    <property type="match status" value="1"/>
</dbReference>
<dbReference type="InterPro" id="IPR000210">
    <property type="entry name" value="BTB/POZ_dom"/>
</dbReference>
<evidence type="ECO:0000313" key="2">
    <source>
        <dbReference type="EMBL" id="TFY53348.1"/>
    </source>
</evidence>
<dbReference type="Proteomes" id="UP000298390">
    <property type="component" value="Unassembled WGS sequence"/>
</dbReference>
<organism evidence="2 3">
    <name type="scientific">Rhodofomes roseus</name>
    <dbReference type="NCBI Taxonomy" id="34475"/>
    <lineage>
        <taxon>Eukaryota</taxon>
        <taxon>Fungi</taxon>
        <taxon>Dikarya</taxon>
        <taxon>Basidiomycota</taxon>
        <taxon>Agaricomycotina</taxon>
        <taxon>Agaricomycetes</taxon>
        <taxon>Polyporales</taxon>
        <taxon>Rhodofomes</taxon>
    </lineage>
</organism>
<protein>
    <recommendedName>
        <fullName evidence="1">BTB domain-containing protein</fullName>
    </recommendedName>
</protein>
<dbReference type="PROSITE" id="PS50097">
    <property type="entry name" value="BTB"/>
    <property type="match status" value="1"/>
</dbReference>
<reference evidence="2 3" key="1">
    <citation type="submission" date="2019-01" db="EMBL/GenBank/DDBJ databases">
        <title>Genome sequencing of the rare red list fungi Fomitopsis rosea.</title>
        <authorList>
            <person name="Buettner E."/>
            <person name="Kellner H."/>
        </authorList>
    </citation>
    <scope>NUCLEOTIDE SEQUENCE [LARGE SCALE GENOMIC DNA]</scope>
    <source>
        <strain evidence="2 3">DSM 105464</strain>
    </source>
</reference>
<comment type="caution">
    <text evidence="2">The sequence shown here is derived from an EMBL/GenBank/DDBJ whole genome shotgun (WGS) entry which is preliminary data.</text>
</comment>
<dbReference type="InterPro" id="IPR011333">
    <property type="entry name" value="SKP1/BTB/POZ_sf"/>
</dbReference>
<dbReference type="EMBL" id="SEKV01000837">
    <property type="protein sequence ID" value="TFY53348.1"/>
    <property type="molecule type" value="Genomic_DNA"/>
</dbReference>
<dbReference type="AlphaFoldDB" id="A0A4Y9XUB0"/>
<evidence type="ECO:0000313" key="3">
    <source>
        <dbReference type="Proteomes" id="UP000298390"/>
    </source>
</evidence>
<name>A0A4Y9XUB0_9APHY</name>
<proteinExistence type="predicted"/>
<evidence type="ECO:0000259" key="1">
    <source>
        <dbReference type="PROSITE" id="PS50097"/>
    </source>
</evidence>
<dbReference type="CDD" id="cd18186">
    <property type="entry name" value="BTB_POZ_ZBTB_KLHL-like"/>
    <property type="match status" value="1"/>
</dbReference>
<sequence length="357" mass="40402">MTPANGDSDTVELNQVTGFTRDEEIWYDDGNIVLVAGNVGFRVYRGLLAKRSEVFNDLFTVPQPQDSWLVYGCPVVHLSDTPDALRELLGVLLCGKRYAARGLYLPEPSSHGALILRMYARYIWRSDIELDLLSYRIRLAHKYGIEDLLAESVRQLKQLFPATLDAWRDLERHDSPRAITAINLAHLTNTPSVLPSALYVCCLLANHHLLDGAPHPDGTVNMLGREDLLRCMKAKVQFVRRLTNDIHNMSLPAANIANCTSAGMCSLAFHNFKNAALVRASRENMEAGVLEPRYDLLDTFRKREYNVNYTALCEACIALLQSKMAQSEENLWAKLPRFFDLPVDKTWDQEDFDSEVE</sequence>